<gene>
    <name evidence="1" type="ORF">JMUB3870_2209</name>
</gene>
<dbReference type="AlphaFoldDB" id="A0A510K3B5"/>
<protein>
    <submittedName>
        <fullName evidence="1">Uncharacterized protein</fullName>
    </submittedName>
</protein>
<proteinExistence type="predicted"/>
<dbReference type="EMBL" id="AP019831">
    <property type="protein sequence ID" value="BBM46082.1"/>
    <property type="molecule type" value="Genomic_DNA"/>
</dbReference>
<evidence type="ECO:0000313" key="2">
    <source>
        <dbReference type="Proteomes" id="UP000422644"/>
    </source>
</evidence>
<sequence>MINVKIIKKERNICMTNSNFYANIEVNANEGPTFVNINGSRTNEDRAFLDNQSIFIVGEVSR</sequence>
<reference evidence="1 2" key="1">
    <citation type="submission" date="2019-07" db="EMBL/GenBank/DDBJ databases">
        <title>Complete Genome Sequence of Leptotrichia trevisanii Strain JMUB3870.</title>
        <authorList>
            <person name="Watanabe S."/>
            <person name="Cui L."/>
        </authorList>
    </citation>
    <scope>NUCLEOTIDE SEQUENCE [LARGE SCALE GENOMIC DNA]</scope>
    <source>
        <strain evidence="1 2">JMUB3870</strain>
    </source>
</reference>
<organism evidence="1 2">
    <name type="scientific">Leptotrichia trevisanii</name>
    <dbReference type="NCBI Taxonomy" id="109328"/>
    <lineage>
        <taxon>Bacteria</taxon>
        <taxon>Fusobacteriati</taxon>
        <taxon>Fusobacteriota</taxon>
        <taxon>Fusobacteriia</taxon>
        <taxon>Fusobacteriales</taxon>
        <taxon>Leptotrichiaceae</taxon>
        <taxon>Leptotrichia</taxon>
    </lineage>
</organism>
<dbReference type="Proteomes" id="UP000422644">
    <property type="component" value="Chromosome"/>
</dbReference>
<accession>A0A510K3B5</accession>
<keyword evidence="2" id="KW-1185">Reference proteome</keyword>
<evidence type="ECO:0000313" key="1">
    <source>
        <dbReference type="EMBL" id="BBM46082.1"/>
    </source>
</evidence>
<name>A0A510K3B5_9FUSO</name>